<sequence>MDNRDSEDINEWQEIEPGLRWGMVTVNDDYLQVPVDQSSSTDDPPIHHQQASSSETVSTAASEDDNGASSPSSVEGDTAVTAEAPAPSDWRIRVANEGRKLLKLRLEAARNGVVRVASMVRECVVCVGTFWSVTCVFGVAAAVLVAVVSVGFRRRRRRRVDRRRSVEELVDLLREKDEKIGQLLIQIAQLNEALSSRRKVPVLRISS</sequence>
<evidence type="ECO:0000313" key="3">
    <source>
        <dbReference type="EMBL" id="RYR64821.1"/>
    </source>
</evidence>
<dbReference type="Gramene" id="arahy.Tifrunner.gnm2.ann2.Ah03g528400.1">
    <property type="protein sequence ID" value="arahy.Tifrunner.gnm2.ann2.Ah03g528400.1-CDS"/>
    <property type="gene ID" value="arahy.Tifrunner.gnm2.ann2.Ah03g528400"/>
</dbReference>
<protein>
    <recommendedName>
        <fullName evidence="5">Transmembrane protein</fullName>
    </recommendedName>
</protein>
<feature type="compositionally biased region" description="Low complexity" evidence="1">
    <location>
        <begin position="51"/>
        <end position="61"/>
    </location>
</feature>
<feature type="region of interest" description="Disordered" evidence="1">
    <location>
        <begin position="32"/>
        <end position="85"/>
    </location>
</feature>
<dbReference type="Proteomes" id="UP000289738">
    <property type="component" value="Chromosome A03"/>
</dbReference>
<keyword evidence="4" id="KW-1185">Reference proteome</keyword>
<proteinExistence type="predicted"/>
<feature type="transmembrane region" description="Helical" evidence="2">
    <location>
        <begin position="130"/>
        <end position="152"/>
    </location>
</feature>
<comment type="caution">
    <text evidence="3">The sequence shown here is derived from an EMBL/GenBank/DDBJ whole genome shotgun (WGS) entry which is preliminary data.</text>
</comment>
<evidence type="ECO:0000256" key="1">
    <source>
        <dbReference type="SAM" id="MobiDB-lite"/>
    </source>
</evidence>
<evidence type="ECO:0000313" key="4">
    <source>
        <dbReference type="Proteomes" id="UP000289738"/>
    </source>
</evidence>
<dbReference type="AlphaFoldDB" id="A0A445DNV4"/>
<keyword evidence="2" id="KW-0812">Transmembrane</keyword>
<name>A0A445DNV4_ARAHY</name>
<reference evidence="3 4" key="1">
    <citation type="submission" date="2019-01" db="EMBL/GenBank/DDBJ databases">
        <title>Sequencing of cultivated peanut Arachis hypogaea provides insights into genome evolution and oil improvement.</title>
        <authorList>
            <person name="Chen X."/>
        </authorList>
    </citation>
    <scope>NUCLEOTIDE SEQUENCE [LARGE SCALE GENOMIC DNA]</scope>
    <source>
        <strain evidence="4">cv. Fuhuasheng</strain>
        <tissue evidence="3">Leaves</tissue>
    </source>
</reference>
<organism evidence="3 4">
    <name type="scientific">Arachis hypogaea</name>
    <name type="common">Peanut</name>
    <dbReference type="NCBI Taxonomy" id="3818"/>
    <lineage>
        <taxon>Eukaryota</taxon>
        <taxon>Viridiplantae</taxon>
        <taxon>Streptophyta</taxon>
        <taxon>Embryophyta</taxon>
        <taxon>Tracheophyta</taxon>
        <taxon>Spermatophyta</taxon>
        <taxon>Magnoliopsida</taxon>
        <taxon>eudicotyledons</taxon>
        <taxon>Gunneridae</taxon>
        <taxon>Pentapetalae</taxon>
        <taxon>rosids</taxon>
        <taxon>fabids</taxon>
        <taxon>Fabales</taxon>
        <taxon>Fabaceae</taxon>
        <taxon>Papilionoideae</taxon>
        <taxon>50 kb inversion clade</taxon>
        <taxon>dalbergioids sensu lato</taxon>
        <taxon>Dalbergieae</taxon>
        <taxon>Pterocarpus clade</taxon>
        <taxon>Arachis</taxon>
    </lineage>
</organism>
<keyword evidence="2" id="KW-1133">Transmembrane helix</keyword>
<dbReference type="PANTHER" id="PTHR37206:SF4">
    <property type="entry name" value="TRANSMEMBRANE PROTEIN"/>
    <property type="match status" value="1"/>
</dbReference>
<keyword evidence="2" id="KW-0472">Membrane</keyword>
<dbReference type="PANTHER" id="PTHR37206">
    <property type="entry name" value="TRANSMEMBRANE PROTEIN"/>
    <property type="match status" value="1"/>
</dbReference>
<dbReference type="SMR" id="A0A445DNV4"/>
<evidence type="ECO:0000256" key="2">
    <source>
        <dbReference type="SAM" id="Phobius"/>
    </source>
</evidence>
<accession>A0A445DNV4</accession>
<gene>
    <name evidence="3" type="ORF">Ahy_A03g010859</name>
</gene>
<evidence type="ECO:0008006" key="5">
    <source>
        <dbReference type="Google" id="ProtNLM"/>
    </source>
</evidence>
<dbReference type="EMBL" id="SDMP01000003">
    <property type="protein sequence ID" value="RYR64821.1"/>
    <property type="molecule type" value="Genomic_DNA"/>
</dbReference>
<dbReference type="OrthoDB" id="734536at2759"/>